<dbReference type="RefSeq" id="WP_091969872.1">
    <property type="nucleotide sequence ID" value="NZ_FOPM01000005.1"/>
</dbReference>
<evidence type="ECO:0000313" key="4">
    <source>
        <dbReference type="EMBL" id="SFG54060.1"/>
    </source>
</evidence>
<feature type="domain" description="Methyltransferase small" evidence="3">
    <location>
        <begin position="36"/>
        <end position="137"/>
    </location>
</feature>
<gene>
    <name evidence="4" type="ORF">SAMN05192565_10576</name>
</gene>
<sequence length="260" mass="26943">MNCATPEPAASASWLGGRLRLRQPERGAHRAGTDAALLASLVRPSPGLTVCDVGAATGAVGLAVALRAPDCRVILVERDPDLAALAWDNATLNGVSDRTTIIAADVLARGNERRAAGLVPALADLVLTNPPFFETGRHRASPVAGKAAAHTFPVNGLDGWLRTCVELLRPRGRLGMIHRADALPDCLDALRGRFGAILVRPVQAHAAGPAIRVLISAVKGSRAPFTLAAPLVLHAQDGSFTPVAMALASGTAWIEDGDAP</sequence>
<dbReference type="OrthoDB" id="5489421at2"/>
<name>A0A1I2SMU1_9HYPH</name>
<evidence type="ECO:0000259" key="3">
    <source>
        <dbReference type="Pfam" id="PF05175"/>
    </source>
</evidence>
<dbReference type="InterPro" id="IPR007848">
    <property type="entry name" value="Small_mtfrase_dom"/>
</dbReference>
<dbReference type="InterPro" id="IPR029063">
    <property type="entry name" value="SAM-dependent_MTases_sf"/>
</dbReference>
<dbReference type="PANTHER" id="PTHR47739">
    <property type="entry name" value="TRNA1(VAL) (ADENINE(37)-N6)-METHYLTRANSFERASE"/>
    <property type="match status" value="1"/>
</dbReference>
<dbReference type="CDD" id="cd02440">
    <property type="entry name" value="AdoMet_MTases"/>
    <property type="match status" value="1"/>
</dbReference>
<organism evidence="4 5">
    <name type="scientific">Methylobacterium gossipiicola</name>
    <dbReference type="NCBI Taxonomy" id="582675"/>
    <lineage>
        <taxon>Bacteria</taxon>
        <taxon>Pseudomonadati</taxon>
        <taxon>Pseudomonadota</taxon>
        <taxon>Alphaproteobacteria</taxon>
        <taxon>Hyphomicrobiales</taxon>
        <taxon>Methylobacteriaceae</taxon>
        <taxon>Methylobacterium</taxon>
    </lineage>
</organism>
<keyword evidence="5" id="KW-1185">Reference proteome</keyword>
<dbReference type="Gene3D" id="3.40.50.150">
    <property type="entry name" value="Vaccinia Virus protein VP39"/>
    <property type="match status" value="1"/>
</dbReference>
<dbReference type="SUPFAM" id="SSF53335">
    <property type="entry name" value="S-adenosyl-L-methionine-dependent methyltransferases"/>
    <property type="match status" value="1"/>
</dbReference>
<keyword evidence="1 4" id="KW-0808">Transferase</keyword>
<dbReference type="GO" id="GO:0032259">
    <property type="term" value="P:methylation"/>
    <property type="evidence" value="ECO:0007669"/>
    <property type="project" value="UniProtKB-KW"/>
</dbReference>
<dbReference type="STRING" id="582675.SAMN05192565_10576"/>
<proteinExistence type="predicted"/>
<accession>A0A1I2SMU1</accession>
<dbReference type="PANTHER" id="PTHR47739:SF1">
    <property type="entry name" value="TRNA1(VAL) (ADENINE(37)-N6)-METHYLTRANSFERASE"/>
    <property type="match status" value="1"/>
</dbReference>
<dbReference type="Pfam" id="PF05175">
    <property type="entry name" value="MTS"/>
    <property type="match status" value="1"/>
</dbReference>
<evidence type="ECO:0000313" key="5">
    <source>
        <dbReference type="Proteomes" id="UP000199229"/>
    </source>
</evidence>
<dbReference type="EMBL" id="FOPM01000005">
    <property type="protein sequence ID" value="SFG54060.1"/>
    <property type="molecule type" value="Genomic_DNA"/>
</dbReference>
<dbReference type="InterPro" id="IPR050210">
    <property type="entry name" value="tRNA_Adenine-N(6)_MTase"/>
</dbReference>
<dbReference type="AlphaFoldDB" id="A0A1I2SMU1"/>
<keyword evidence="2" id="KW-0949">S-adenosyl-L-methionine</keyword>
<keyword evidence="1 4" id="KW-0489">Methyltransferase</keyword>
<evidence type="ECO:0000256" key="2">
    <source>
        <dbReference type="ARBA" id="ARBA00022691"/>
    </source>
</evidence>
<protein>
    <submittedName>
        <fullName evidence="4">tRNA1(Val) A37 N6-methylase TrmN6</fullName>
    </submittedName>
</protein>
<evidence type="ECO:0000256" key="1">
    <source>
        <dbReference type="ARBA" id="ARBA00022603"/>
    </source>
</evidence>
<reference evidence="5" key="1">
    <citation type="submission" date="2016-10" db="EMBL/GenBank/DDBJ databases">
        <authorList>
            <person name="Varghese N."/>
            <person name="Submissions S."/>
        </authorList>
    </citation>
    <scope>NUCLEOTIDE SEQUENCE [LARGE SCALE GENOMIC DNA]</scope>
    <source>
        <strain evidence="5">Gh-105</strain>
    </source>
</reference>
<dbReference type="GO" id="GO:0008168">
    <property type="term" value="F:methyltransferase activity"/>
    <property type="evidence" value="ECO:0007669"/>
    <property type="project" value="UniProtKB-KW"/>
</dbReference>
<dbReference type="Proteomes" id="UP000199229">
    <property type="component" value="Unassembled WGS sequence"/>
</dbReference>